<comment type="catalytic activity">
    <reaction evidence="5">
        <text>N(2)-acetyl-L-ornithine + 2-oxoglutarate = N-acetyl-L-glutamate 5-semialdehyde + L-glutamate</text>
        <dbReference type="Rhea" id="RHEA:18049"/>
        <dbReference type="ChEBI" id="CHEBI:16810"/>
        <dbReference type="ChEBI" id="CHEBI:29123"/>
        <dbReference type="ChEBI" id="CHEBI:29985"/>
        <dbReference type="ChEBI" id="CHEBI:57805"/>
        <dbReference type="EC" id="2.6.1.11"/>
    </reaction>
</comment>
<dbReference type="SUPFAM" id="SSF53383">
    <property type="entry name" value="PLP-dependent transferases"/>
    <property type="match status" value="1"/>
</dbReference>
<dbReference type="STRING" id="201973.SAMN04488025_13717"/>
<dbReference type="PIRSF" id="PIRSF000521">
    <property type="entry name" value="Transaminase_4ab_Lys_Orn"/>
    <property type="match status" value="1"/>
</dbReference>
<keyword evidence="1 5" id="KW-0032">Aminotransferase</keyword>
<comment type="cofactor">
    <cofactor evidence="5">
        <name>pyridoxal 5'-phosphate</name>
        <dbReference type="ChEBI" id="CHEBI:597326"/>
    </cofactor>
    <text evidence="5">Binds 1 pyridoxal phosphate per subunit.</text>
</comment>
<feature type="binding site" evidence="5">
    <location>
        <begin position="93"/>
        <end position="94"/>
    </location>
    <ligand>
        <name>pyridoxal 5'-phosphate</name>
        <dbReference type="ChEBI" id="CHEBI:597326"/>
    </ligand>
</feature>
<evidence type="ECO:0000256" key="3">
    <source>
        <dbReference type="ARBA" id="ARBA00022679"/>
    </source>
</evidence>
<dbReference type="Gene3D" id="3.40.640.10">
    <property type="entry name" value="Type I PLP-dependent aspartate aminotransferase-like (Major domain)"/>
    <property type="match status" value="1"/>
</dbReference>
<comment type="miscellaneous">
    <text evidence="5">May also have succinyldiaminopimelate aminotransferase activity, thus carrying out the corresponding step in lysine biosynthesis.</text>
</comment>
<keyword evidence="2 5" id="KW-0028">Amino-acid biosynthesis</keyword>
<dbReference type="EMBL" id="FOOK01000037">
    <property type="protein sequence ID" value="SFG47176.1"/>
    <property type="molecule type" value="Genomic_DNA"/>
</dbReference>
<sequence>MLFPTYQRYDIRAARGEGAWLWDEAGRCWLDFTSGLAVCNLGHCHPRVTEAVQRQLETLWHVSNLFHIPLQEEVASVLTEASGLGAVFFCNSGAEANEAAIKLARKAARERREIERPKIITFEGSFHGRTLATLTATGQEKVKKGFAPLPEGFVTVPFGDLEAVKRAADDHAAAVMMELVQGEGGVRPADPAFVAELSRFCKEREILFIVDEVQTGMGRTGSLFAFERYGVTPDVVTLAKGLGNGIPVGAMMARPDLALVFGPGSHASTFGGNPVAMAAARAVLREIRRPELLENVRVQGERLLASLRDHLKGHPSVKEVRGLGLMVGIELAEEAAPVIRRARERGLLVLPAGPRVVRLLPPLIVTEEMVDRAVEILSDSVEALGVAGR</sequence>
<dbReference type="Gene3D" id="3.90.1150.10">
    <property type="entry name" value="Aspartate Aminotransferase, domain 1"/>
    <property type="match status" value="1"/>
</dbReference>
<dbReference type="InterPro" id="IPR015424">
    <property type="entry name" value="PyrdxlP-dep_Trfase"/>
</dbReference>
<dbReference type="GO" id="GO:0003992">
    <property type="term" value="F:N2-acetyl-L-ornithine:2-oxoglutarate 5-aminotransferase activity"/>
    <property type="evidence" value="ECO:0007669"/>
    <property type="project" value="UniProtKB-UniRule"/>
</dbReference>
<dbReference type="CDD" id="cd00610">
    <property type="entry name" value="OAT_like"/>
    <property type="match status" value="1"/>
</dbReference>
<comment type="subunit">
    <text evidence="5">Homodimer.</text>
</comment>
<evidence type="ECO:0000256" key="1">
    <source>
        <dbReference type="ARBA" id="ARBA00022576"/>
    </source>
</evidence>
<dbReference type="InterPro" id="IPR015422">
    <property type="entry name" value="PyrdxlP-dep_Trfase_small"/>
</dbReference>
<dbReference type="Pfam" id="PF00202">
    <property type="entry name" value="Aminotran_3"/>
    <property type="match status" value="1"/>
</dbReference>
<keyword evidence="5" id="KW-0055">Arginine biosynthesis</keyword>
<accession>A0A1I2SAV1</accession>
<dbReference type="NCBIfam" id="TIGR00707">
    <property type="entry name" value="argD"/>
    <property type="match status" value="1"/>
</dbReference>
<dbReference type="AlphaFoldDB" id="A0A1I2SAV1"/>
<feature type="binding site" evidence="5">
    <location>
        <position position="269"/>
    </location>
    <ligand>
        <name>pyridoxal 5'-phosphate</name>
        <dbReference type="ChEBI" id="CHEBI:597326"/>
    </ligand>
</feature>
<dbReference type="GO" id="GO:0042802">
    <property type="term" value="F:identical protein binding"/>
    <property type="evidence" value="ECO:0007669"/>
    <property type="project" value="TreeGrafter"/>
</dbReference>
<dbReference type="HAMAP" id="MF_01107">
    <property type="entry name" value="ArgD_aminotrans_3"/>
    <property type="match status" value="1"/>
</dbReference>
<dbReference type="PANTHER" id="PTHR11986:SF79">
    <property type="entry name" value="ACETYLORNITHINE AMINOTRANSFERASE, MITOCHONDRIAL"/>
    <property type="match status" value="1"/>
</dbReference>
<evidence type="ECO:0000256" key="2">
    <source>
        <dbReference type="ARBA" id="ARBA00022605"/>
    </source>
</evidence>
<dbReference type="GO" id="GO:0005737">
    <property type="term" value="C:cytoplasm"/>
    <property type="evidence" value="ECO:0007669"/>
    <property type="project" value="UniProtKB-SubCell"/>
</dbReference>
<organism evidence="6 7">
    <name type="scientific">Planifilum fulgidum</name>
    <dbReference type="NCBI Taxonomy" id="201973"/>
    <lineage>
        <taxon>Bacteria</taxon>
        <taxon>Bacillati</taxon>
        <taxon>Bacillota</taxon>
        <taxon>Bacilli</taxon>
        <taxon>Bacillales</taxon>
        <taxon>Thermoactinomycetaceae</taxon>
        <taxon>Planifilum</taxon>
    </lineage>
</organism>
<dbReference type="GO" id="GO:0006526">
    <property type="term" value="P:L-arginine biosynthetic process"/>
    <property type="evidence" value="ECO:0007669"/>
    <property type="project" value="UniProtKB-UniRule"/>
</dbReference>
<comment type="pathway">
    <text evidence="5">Amino-acid biosynthesis; L-arginine biosynthesis; N(2)-acetyl-L-ornithine from L-glutamate: step 4/4.</text>
</comment>
<feature type="modified residue" description="N6-(pyridoxal phosphate)lysine" evidence="5">
    <location>
        <position position="240"/>
    </location>
</feature>
<dbReference type="InterPro" id="IPR015421">
    <property type="entry name" value="PyrdxlP-dep_Trfase_major"/>
</dbReference>
<comment type="subcellular location">
    <subcellularLocation>
        <location evidence="5">Cytoplasm</location>
    </subcellularLocation>
</comment>
<dbReference type="Proteomes" id="UP000198661">
    <property type="component" value="Unassembled WGS sequence"/>
</dbReference>
<keyword evidence="3 5" id="KW-0808">Transferase</keyword>
<keyword evidence="4 5" id="KW-0663">Pyridoxal phosphate</keyword>
<dbReference type="InterPro" id="IPR050103">
    <property type="entry name" value="Class-III_PLP-dep_AT"/>
</dbReference>
<proteinExistence type="inferred from homology"/>
<dbReference type="NCBIfam" id="NF002797">
    <property type="entry name" value="PRK02936.1"/>
    <property type="match status" value="1"/>
</dbReference>
<keyword evidence="7" id="KW-1185">Reference proteome</keyword>
<evidence type="ECO:0000313" key="7">
    <source>
        <dbReference type="Proteomes" id="UP000198661"/>
    </source>
</evidence>
<dbReference type="EC" id="2.6.1.11" evidence="5"/>
<comment type="similarity">
    <text evidence="5">Belongs to the class-III pyridoxal-phosphate-dependent aminotransferase family. ArgD subfamily.</text>
</comment>
<dbReference type="FunFam" id="3.40.640.10:FF:000004">
    <property type="entry name" value="Acetylornithine aminotransferase"/>
    <property type="match status" value="1"/>
</dbReference>
<feature type="binding site" evidence="5">
    <location>
        <position position="268"/>
    </location>
    <ligand>
        <name>N(2)-acetyl-L-ornithine</name>
        <dbReference type="ChEBI" id="CHEBI:57805"/>
    </ligand>
</feature>
<dbReference type="NCBIfam" id="NF002325">
    <property type="entry name" value="PRK01278.1"/>
    <property type="match status" value="1"/>
</dbReference>
<feature type="binding site" evidence="5">
    <location>
        <position position="129"/>
    </location>
    <ligand>
        <name>N(2)-acetyl-L-ornithine</name>
        <dbReference type="ChEBI" id="CHEBI:57805"/>
    </ligand>
</feature>
<name>A0A1I2SAV1_9BACL</name>
<reference evidence="6 7" key="1">
    <citation type="submission" date="2016-10" db="EMBL/GenBank/DDBJ databases">
        <authorList>
            <person name="de Groot N.N."/>
        </authorList>
    </citation>
    <scope>NUCLEOTIDE SEQUENCE [LARGE SCALE GENOMIC DNA]</scope>
    <source>
        <strain evidence="6 7">DSM 44945</strain>
    </source>
</reference>
<gene>
    <name evidence="5" type="primary">argD</name>
    <name evidence="6" type="ORF">SAMN04488025_13717</name>
</gene>
<evidence type="ECO:0000313" key="6">
    <source>
        <dbReference type="EMBL" id="SFG47176.1"/>
    </source>
</evidence>
<dbReference type="InterPro" id="IPR049704">
    <property type="entry name" value="Aminotrans_3_PPA_site"/>
</dbReference>
<dbReference type="PROSITE" id="PS00600">
    <property type="entry name" value="AA_TRANSFER_CLASS_3"/>
    <property type="match status" value="1"/>
</dbReference>
<evidence type="ECO:0000256" key="4">
    <source>
        <dbReference type="ARBA" id="ARBA00022898"/>
    </source>
</evidence>
<dbReference type="RefSeq" id="WP_092041008.1">
    <property type="nucleotide sequence ID" value="NZ_FOOK01000037.1"/>
</dbReference>
<dbReference type="GO" id="GO:0030170">
    <property type="term" value="F:pyridoxal phosphate binding"/>
    <property type="evidence" value="ECO:0007669"/>
    <property type="project" value="InterPro"/>
</dbReference>
<evidence type="ECO:0000256" key="5">
    <source>
        <dbReference type="HAMAP-Rule" id="MF_01107"/>
    </source>
</evidence>
<dbReference type="OrthoDB" id="9807885at2"/>
<dbReference type="InterPro" id="IPR004636">
    <property type="entry name" value="AcOrn/SuccOrn_fam"/>
</dbReference>
<protein>
    <recommendedName>
        <fullName evidence="5">Acetylornithine aminotransferase</fullName>
        <shortName evidence="5">ACOAT</shortName>
        <ecNumber evidence="5">2.6.1.11</ecNumber>
    </recommendedName>
</protein>
<feature type="binding site" evidence="5">
    <location>
        <position position="126"/>
    </location>
    <ligand>
        <name>pyridoxal 5'-phosphate</name>
        <dbReference type="ChEBI" id="CHEBI:597326"/>
    </ligand>
</feature>
<dbReference type="InterPro" id="IPR005814">
    <property type="entry name" value="Aminotrans_3"/>
</dbReference>
<dbReference type="UniPathway" id="UPA00068">
    <property type="reaction ID" value="UER00109"/>
</dbReference>
<feature type="binding site" evidence="5">
    <location>
        <begin position="211"/>
        <end position="214"/>
    </location>
    <ligand>
        <name>pyridoxal 5'-phosphate</name>
        <dbReference type="ChEBI" id="CHEBI:597326"/>
    </ligand>
</feature>
<keyword evidence="5" id="KW-0963">Cytoplasm</keyword>
<dbReference type="PANTHER" id="PTHR11986">
    <property type="entry name" value="AMINOTRANSFERASE CLASS III"/>
    <property type="match status" value="1"/>
</dbReference>